<proteinExistence type="predicted"/>
<reference evidence="2" key="1">
    <citation type="submission" date="2020-06" db="EMBL/GenBank/DDBJ databases">
        <authorList>
            <consortium name="Plant Systems Biology data submission"/>
        </authorList>
    </citation>
    <scope>NUCLEOTIDE SEQUENCE</scope>
    <source>
        <strain evidence="2">D6</strain>
    </source>
</reference>
<sequence>MSTPKRTRIVVDPSHKFHRQCEQIRQDAEEMKCLSVILNSERYHYDNLALLTASLGVNTTTQELAFALRGELEPAEAHTLGNIFRTNRSIATFSFHLFSDVPDNECKLQKLWQGVRSSTSLERVLLSNLPATSVTSFVEAWKESPTCKLSSVSFLFCRFSKASVDALIAGYLESTQMKAVSRLMFEDCVFEGDDKCRIACALAKNSSLKKFVFKYKDGLGKKPASMFAHAIATNTKLRRVGFDGLDDDALPIMTHSIEQNHCLKEATISGKNSGGETEKNCMEKVVHSIIMNRAGRRFLQESIQRPGDASIEEFWLSSLTKNINNHPVVYSWIRNYPDIFLRVAGFGTEEDHSNQKRKAGHDCKLSAKKPKNLR</sequence>
<protein>
    <submittedName>
        <fullName evidence="2">Uncharacterized protein</fullName>
    </submittedName>
</protein>
<evidence type="ECO:0000313" key="3">
    <source>
        <dbReference type="Proteomes" id="UP001153069"/>
    </source>
</evidence>
<accession>A0A9N8H7T5</accession>
<keyword evidence="3" id="KW-1185">Reference proteome</keyword>
<organism evidence="2 3">
    <name type="scientific">Seminavis robusta</name>
    <dbReference type="NCBI Taxonomy" id="568900"/>
    <lineage>
        <taxon>Eukaryota</taxon>
        <taxon>Sar</taxon>
        <taxon>Stramenopiles</taxon>
        <taxon>Ochrophyta</taxon>
        <taxon>Bacillariophyta</taxon>
        <taxon>Bacillariophyceae</taxon>
        <taxon>Bacillariophycidae</taxon>
        <taxon>Naviculales</taxon>
        <taxon>Naviculaceae</taxon>
        <taxon>Seminavis</taxon>
    </lineage>
</organism>
<feature type="region of interest" description="Disordered" evidence="1">
    <location>
        <begin position="350"/>
        <end position="374"/>
    </location>
</feature>
<dbReference type="Proteomes" id="UP001153069">
    <property type="component" value="Unassembled WGS sequence"/>
</dbReference>
<evidence type="ECO:0000313" key="2">
    <source>
        <dbReference type="EMBL" id="CAB9500068.1"/>
    </source>
</evidence>
<dbReference type="EMBL" id="CAICTM010000074">
    <property type="protein sequence ID" value="CAB9500068.1"/>
    <property type="molecule type" value="Genomic_DNA"/>
</dbReference>
<dbReference type="InterPro" id="IPR032675">
    <property type="entry name" value="LRR_dom_sf"/>
</dbReference>
<evidence type="ECO:0000256" key="1">
    <source>
        <dbReference type="SAM" id="MobiDB-lite"/>
    </source>
</evidence>
<dbReference type="AlphaFoldDB" id="A0A9N8H7T5"/>
<name>A0A9N8H7T5_9STRA</name>
<dbReference type="SUPFAM" id="SSF52047">
    <property type="entry name" value="RNI-like"/>
    <property type="match status" value="1"/>
</dbReference>
<feature type="compositionally biased region" description="Basic and acidic residues" evidence="1">
    <location>
        <begin position="350"/>
        <end position="365"/>
    </location>
</feature>
<gene>
    <name evidence="2" type="ORF">SEMRO_75_G041100.1</name>
</gene>
<dbReference type="Gene3D" id="3.80.10.10">
    <property type="entry name" value="Ribonuclease Inhibitor"/>
    <property type="match status" value="1"/>
</dbReference>
<comment type="caution">
    <text evidence="2">The sequence shown here is derived from an EMBL/GenBank/DDBJ whole genome shotgun (WGS) entry which is preliminary data.</text>
</comment>